<protein>
    <submittedName>
        <fullName evidence="1">Uncharacterized protein</fullName>
    </submittedName>
</protein>
<sequence length="50" mass="5353">MPVGATETPCSFYITGFLCINAPPRPAPGDFSSQIDVYFAALCTKLTRIA</sequence>
<dbReference type="EMBL" id="VFPN01000001">
    <property type="protein sequence ID" value="TQM65890.1"/>
    <property type="molecule type" value="Genomic_DNA"/>
</dbReference>
<evidence type="ECO:0000313" key="2">
    <source>
        <dbReference type="Proteomes" id="UP000318331"/>
    </source>
</evidence>
<reference evidence="1 2" key="1">
    <citation type="submission" date="2019-06" db="EMBL/GenBank/DDBJ databases">
        <title>Sequencing the genomes of 1000 actinobacteria strains.</title>
        <authorList>
            <person name="Klenk H.-P."/>
        </authorList>
    </citation>
    <scope>NUCLEOTIDE SEQUENCE [LARGE SCALE GENOMIC DNA]</scope>
    <source>
        <strain evidence="1 2">DSM 18031</strain>
    </source>
</reference>
<dbReference type="AlphaFoldDB" id="A0A543I5Z9"/>
<comment type="caution">
    <text evidence="1">The sequence shown here is derived from an EMBL/GenBank/DDBJ whole genome shotgun (WGS) entry which is preliminary data.</text>
</comment>
<evidence type="ECO:0000313" key="1">
    <source>
        <dbReference type="EMBL" id="TQM65890.1"/>
    </source>
</evidence>
<gene>
    <name evidence="1" type="ORF">FB466_0710</name>
</gene>
<organism evidence="1 2">
    <name type="scientific">Klugiella xanthotipulae</name>
    <dbReference type="NCBI Taxonomy" id="244735"/>
    <lineage>
        <taxon>Bacteria</taxon>
        <taxon>Bacillati</taxon>
        <taxon>Actinomycetota</taxon>
        <taxon>Actinomycetes</taxon>
        <taxon>Micrococcales</taxon>
        <taxon>Microbacteriaceae</taxon>
        <taxon>Klugiella</taxon>
    </lineage>
</organism>
<accession>A0A543I5Z9</accession>
<name>A0A543I5Z9_9MICO</name>
<keyword evidence="2" id="KW-1185">Reference proteome</keyword>
<proteinExistence type="predicted"/>
<dbReference type="Proteomes" id="UP000318331">
    <property type="component" value="Unassembled WGS sequence"/>
</dbReference>